<dbReference type="AlphaFoldDB" id="A0A2S0RH31"/>
<dbReference type="SUPFAM" id="SSF52833">
    <property type="entry name" value="Thioredoxin-like"/>
    <property type="match status" value="1"/>
</dbReference>
<organism evidence="1 3">
    <name type="scientific">Flavobacterium magnum</name>
    <dbReference type="NCBI Taxonomy" id="2162713"/>
    <lineage>
        <taxon>Bacteria</taxon>
        <taxon>Pseudomonadati</taxon>
        <taxon>Bacteroidota</taxon>
        <taxon>Flavobacteriia</taxon>
        <taxon>Flavobacteriales</taxon>
        <taxon>Flavobacteriaceae</taxon>
        <taxon>Flavobacterium</taxon>
    </lineage>
</organism>
<sequence length="162" mass="18444">MLPVGSNADEIAKRIQQRDSSKIGTRLPTFVAGELDDSIFYSADTTRITFYYFWYDCGEACFGQIDALNELQKKYSGNVDFISVTNLNKTRLLEVIEKKSFNFKHCMITQEEINNLGFANGYPLTLITVDGVIKLCKSGGPITHEAIEKWKDEYMKVLNTYL</sequence>
<protein>
    <recommendedName>
        <fullName evidence="4">Thioredoxin domain-containing protein</fullName>
    </recommendedName>
</protein>
<evidence type="ECO:0008006" key="4">
    <source>
        <dbReference type="Google" id="ProtNLM"/>
    </source>
</evidence>
<dbReference type="InterPro" id="IPR036249">
    <property type="entry name" value="Thioredoxin-like_sf"/>
</dbReference>
<evidence type="ECO:0000313" key="2">
    <source>
        <dbReference type="EMBL" id="AWA31152.1"/>
    </source>
</evidence>
<evidence type="ECO:0000313" key="3">
    <source>
        <dbReference type="Proteomes" id="UP000244193"/>
    </source>
</evidence>
<evidence type="ECO:0000313" key="1">
    <source>
        <dbReference type="EMBL" id="AWA31053.1"/>
    </source>
</evidence>
<dbReference type="EMBL" id="CP028811">
    <property type="protein sequence ID" value="AWA31152.1"/>
    <property type="molecule type" value="Genomic_DNA"/>
</dbReference>
<dbReference type="KEGG" id="fmg:HYN48_13700"/>
<dbReference type="Gene3D" id="3.40.30.10">
    <property type="entry name" value="Glutaredoxin"/>
    <property type="match status" value="1"/>
</dbReference>
<dbReference type="EMBL" id="CP028811">
    <property type="protein sequence ID" value="AWA31053.1"/>
    <property type="molecule type" value="Genomic_DNA"/>
</dbReference>
<dbReference type="KEGG" id="fmg:HYN48_14205"/>
<proteinExistence type="predicted"/>
<keyword evidence="3" id="KW-1185">Reference proteome</keyword>
<gene>
    <name evidence="1" type="ORF">HYN48_13700</name>
    <name evidence="2" type="ORF">HYN48_14205</name>
</gene>
<accession>A0A2S0RH31</accession>
<reference evidence="1 3" key="1">
    <citation type="submission" date="2018-04" db="EMBL/GenBank/DDBJ databases">
        <title>Genome sequencing of Flavobacterium sp. HYN0048.</title>
        <authorList>
            <person name="Yi H."/>
            <person name="Baek C."/>
        </authorList>
    </citation>
    <scope>NUCLEOTIDE SEQUENCE [LARGE SCALE GENOMIC DNA]</scope>
    <source>
        <strain evidence="1 3">HYN0048</strain>
    </source>
</reference>
<name>A0A2S0RH31_9FLAO</name>
<dbReference type="Proteomes" id="UP000244193">
    <property type="component" value="Chromosome"/>
</dbReference>